<dbReference type="EMBL" id="NXFY01000001">
    <property type="protein sequence ID" value="PHO19369.1"/>
    <property type="molecule type" value="Genomic_DNA"/>
</dbReference>
<dbReference type="Proteomes" id="UP000221222">
    <property type="component" value="Unassembled WGS sequence"/>
</dbReference>
<keyword evidence="3" id="KW-1185">Reference proteome</keyword>
<sequence>MKIQVLDAQKRFSSTIFGAGKDEVKTTYTCPNCLTKRIFNENEFARSLFKTNSCLEDIVIKEFDLVHPIDKIKWEDFLDFRCDNCSLNIRVIYTSNEYRMACHYFILTSVLEYSNHC</sequence>
<protein>
    <submittedName>
        <fullName evidence="2">Uncharacterized protein</fullName>
    </submittedName>
</protein>
<evidence type="ECO:0000313" key="2">
    <source>
        <dbReference type="EMBL" id="PHO19369.1"/>
    </source>
</evidence>
<dbReference type="KEGG" id="amol:AMOL_1158"/>
<evidence type="ECO:0000313" key="1">
    <source>
        <dbReference type="EMBL" id="AXX92140.1"/>
    </source>
</evidence>
<reference evidence="1 4" key="2">
    <citation type="submission" date="2018-08" db="EMBL/GenBank/DDBJ databases">
        <title>Complete genome of the Arcobacter molluscorum type strain LMG 25693.</title>
        <authorList>
            <person name="Miller W.G."/>
            <person name="Yee E."/>
            <person name="Bono J.L."/>
        </authorList>
    </citation>
    <scope>NUCLEOTIDE SEQUENCE [LARGE SCALE GENOMIC DNA]</scope>
    <source>
        <strain evidence="1 4">CECT 7696</strain>
    </source>
</reference>
<reference evidence="2 3" key="1">
    <citation type="submission" date="2017-09" db="EMBL/GenBank/DDBJ databases">
        <title>Arcobacter canalis sp. nov., a new species isolated from a water canal contaminated with urban sewage.</title>
        <authorList>
            <person name="Perez-Cataluna A."/>
            <person name="Salas-Masso N."/>
            <person name="Figueras M.J."/>
        </authorList>
    </citation>
    <scope>NUCLEOTIDE SEQUENCE [LARGE SCALE GENOMIC DNA]</scope>
    <source>
        <strain evidence="2 3">F98-3</strain>
    </source>
</reference>
<evidence type="ECO:0000313" key="3">
    <source>
        <dbReference type="Proteomes" id="UP000221222"/>
    </source>
</evidence>
<dbReference type="AlphaFoldDB" id="A0A2G1DLM2"/>
<gene>
    <name evidence="1" type="ORF">AMOL_1158</name>
    <name evidence="2" type="ORF">CPU12_00915</name>
</gene>
<dbReference type="Proteomes" id="UP000262712">
    <property type="component" value="Chromosome"/>
</dbReference>
<dbReference type="RefSeq" id="WP_099341185.1">
    <property type="nucleotide sequence ID" value="NZ_CP032098.1"/>
</dbReference>
<organism evidence="2 3">
    <name type="scientific">Malaciobacter molluscorum LMG 25693</name>
    <dbReference type="NCBI Taxonomy" id="870501"/>
    <lineage>
        <taxon>Bacteria</taxon>
        <taxon>Pseudomonadati</taxon>
        <taxon>Campylobacterota</taxon>
        <taxon>Epsilonproteobacteria</taxon>
        <taxon>Campylobacterales</taxon>
        <taxon>Arcobacteraceae</taxon>
        <taxon>Malaciobacter</taxon>
    </lineage>
</organism>
<name>A0A2G1DLM2_9BACT</name>
<dbReference type="EMBL" id="CP032098">
    <property type="protein sequence ID" value="AXX92140.1"/>
    <property type="molecule type" value="Genomic_DNA"/>
</dbReference>
<evidence type="ECO:0000313" key="4">
    <source>
        <dbReference type="Proteomes" id="UP000262712"/>
    </source>
</evidence>
<accession>A0A2G1DLM2</accession>
<proteinExistence type="predicted"/>